<name>V2X0K6_MONRO</name>
<dbReference type="OrthoDB" id="3222453at2759"/>
<reference evidence="2 3" key="1">
    <citation type="journal article" date="2014" name="BMC Genomics">
        <title>Genome and secretome analysis of the hemibiotrophic fungal pathogen, Moniliophthora roreri, which causes frosty pod rot disease of cacao: mechanisms of the biotrophic and necrotrophic phases.</title>
        <authorList>
            <person name="Meinhardt L.W."/>
            <person name="Costa G.G.L."/>
            <person name="Thomazella D.P.T."/>
            <person name="Teixeira P.J.P.L."/>
            <person name="Carazzolle M.F."/>
            <person name="Schuster S.C."/>
            <person name="Carlson J.E."/>
            <person name="Guiltinan M.J."/>
            <person name="Mieczkowski P."/>
            <person name="Farmer A."/>
            <person name="Ramaraj T."/>
            <person name="Crozier J."/>
            <person name="Davis R.E."/>
            <person name="Shao J."/>
            <person name="Melnick R.L."/>
            <person name="Pereira G.A.G."/>
            <person name="Bailey B.A."/>
        </authorList>
    </citation>
    <scope>NUCLEOTIDE SEQUENCE [LARGE SCALE GENOMIC DNA]</scope>
    <source>
        <strain evidence="2 3">MCA 2997</strain>
    </source>
</reference>
<dbReference type="EMBL" id="AWSO01000270">
    <property type="protein sequence ID" value="ESK92628.1"/>
    <property type="molecule type" value="Genomic_DNA"/>
</dbReference>
<feature type="compositionally biased region" description="Basic and acidic residues" evidence="1">
    <location>
        <begin position="517"/>
        <end position="532"/>
    </location>
</feature>
<dbReference type="AlphaFoldDB" id="V2X0K6"/>
<proteinExistence type="predicted"/>
<feature type="region of interest" description="Disordered" evidence="1">
    <location>
        <begin position="356"/>
        <end position="375"/>
    </location>
</feature>
<organism evidence="2 3">
    <name type="scientific">Moniliophthora roreri (strain MCA 2997)</name>
    <name type="common">Cocoa frosty pod rot fungus</name>
    <name type="synonym">Crinipellis roreri</name>
    <dbReference type="NCBI Taxonomy" id="1381753"/>
    <lineage>
        <taxon>Eukaryota</taxon>
        <taxon>Fungi</taxon>
        <taxon>Dikarya</taxon>
        <taxon>Basidiomycota</taxon>
        <taxon>Agaricomycotina</taxon>
        <taxon>Agaricomycetes</taxon>
        <taxon>Agaricomycetidae</taxon>
        <taxon>Agaricales</taxon>
        <taxon>Marasmiineae</taxon>
        <taxon>Marasmiaceae</taxon>
        <taxon>Moniliophthora</taxon>
    </lineage>
</organism>
<feature type="compositionally biased region" description="Basic and acidic residues" evidence="1">
    <location>
        <begin position="601"/>
        <end position="616"/>
    </location>
</feature>
<keyword evidence="3" id="KW-1185">Reference proteome</keyword>
<feature type="region of interest" description="Disordered" evidence="1">
    <location>
        <begin position="558"/>
        <end position="585"/>
    </location>
</feature>
<protein>
    <submittedName>
        <fullName evidence="2">Uncharacterized protein</fullName>
    </submittedName>
</protein>
<sequence length="678" mass="76300">MATVQGAHAFTMNTRDVNHVGRDMHTHYHTHSHTELPPQLDLNIHSEADLHTASTRITYQPPIIPKSTDPSLPSSLRYSLLMFQEKQGYPFWCPEPGSERSFRGEGGLMIGDVGIVHHDRPFDFLFNITYPADHYINYRGVPAGFTHLPLEDLDINRVAEYRRCSSHVVHPKYAISRDTVSDPWLPGFSSYHWHFTPTNHEGALLVLPKGSSTATLENKAVFRDYAKKHANEWFTYAEARRGRMFPTGTNPSLYVITGWEKCSSWGVSSLFIPPSISPKAIKLRFSIAGDDNFLSCRWAHESQYDESRHGSDWYETQSVFARGFKISKRRKKTKVKVRDITATTVNVEKILDLPPSTSASSSSYYSNSASGTSSNHEYGYSSGGYTRPMALAHPEDDISISDSATQEQLTFHPCNLINDFLLEAALNAGDIAISHDDDWISILDEGIMALKDMRSFFQTLCSNFDFFVHGDTIYIENSPIHREQSDSLFNIVLQKARPSRRGNPSADQMHPTSIPSRGDKDRQQEQRRDSSARPRTSGRHVYITNRYVDSSAMSAIVSHGNEDHQQEQRGDSSAEPKTSKLHTYKTNTYVGKSAMSAIASHENKDRQQEQRGDSSARLKTSKLHTYKTDTYVGRSAMSAIASHGNEDHQQEQRHDSSVVPRASKLRTHETDTDAGVAP</sequence>
<evidence type="ECO:0000313" key="3">
    <source>
        <dbReference type="Proteomes" id="UP000017559"/>
    </source>
</evidence>
<feature type="region of interest" description="Disordered" evidence="1">
    <location>
        <begin position="496"/>
        <end position="543"/>
    </location>
</feature>
<evidence type="ECO:0000313" key="2">
    <source>
        <dbReference type="EMBL" id="ESK92628.1"/>
    </source>
</evidence>
<evidence type="ECO:0000256" key="1">
    <source>
        <dbReference type="SAM" id="MobiDB-lite"/>
    </source>
</evidence>
<gene>
    <name evidence="2" type="ORF">Moror_4341</name>
</gene>
<comment type="caution">
    <text evidence="2">The sequence shown here is derived from an EMBL/GenBank/DDBJ whole genome shotgun (WGS) entry which is preliminary data.</text>
</comment>
<dbReference type="Proteomes" id="UP000017559">
    <property type="component" value="Unassembled WGS sequence"/>
</dbReference>
<accession>V2X0K6</accession>
<dbReference type="KEGG" id="mrr:Moror_4341"/>
<feature type="compositionally biased region" description="Basic and acidic residues" evidence="1">
    <location>
        <begin position="560"/>
        <end position="578"/>
    </location>
</feature>
<feature type="compositionally biased region" description="Basic and acidic residues" evidence="1">
    <location>
        <begin position="644"/>
        <end position="656"/>
    </location>
</feature>
<dbReference type="HOGENOM" id="CLU_021108_3_0_1"/>
<feature type="region of interest" description="Disordered" evidence="1">
    <location>
        <begin position="598"/>
        <end position="678"/>
    </location>
</feature>